<reference evidence="8" key="1">
    <citation type="journal article" date="2019" name="Front. Microbiol.">
        <title>An Overview of Genes From Cyberlindnera americana, a Symbiont Yeast Isolated From the Gut of the Bark Beetle Dendroctonus rhizophagus (Curculionidae: Scolytinae), Involved in the Detoxification Process Using Genome and Transcriptome Data.</title>
        <authorList>
            <person name="Soto-Robles L.V."/>
            <person name="Torres-Banda V."/>
            <person name="Rivera-Orduna F.N."/>
            <person name="Curiel-Quesada E."/>
            <person name="Hidalgo-Lara M.E."/>
            <person name="Zuniga G."/>
        </authorList>
    </citation>
    <scope>NUCLEOTIDE SEQUENCE</scope>
    <source>
        <strain evidence="8">ChDrAdgY46</strain>
    </source>
</reference>
<evidence type="ECO:0000256" key="4">
    <source>
        <dbReference type="ARBA" id="ARBA00022989"/>
    </source>
</evidence>
<evidence type="ECO:0000256" key="5">
    <source>
        <dbReference type="ARBA" id="ARBA00023136"/>
    </source>
</evidence>
<keyword evidence="4 7" id="KW-1133">Transmembrane helix</keyword>
<dbReference type="GO" id="GO:0016020">
    <property type="term" value="C:membrane"/>
    <property type="evidence" value="ECO:0007669"/>
    <property type="project" value="UniProtKB-SubCell"/>
</dbReference>
<dbReference type="InterPro" id="IPR011701">
    <property type="entry name" value="MFS"/>
</dbReference>
<dbReference type="FunFam" id="1.20.1250.20:FF:000064">
    <property type="entry name" value="MFS allantoate transporter"/>
    <property type="match status" value="1"/>
</dbReference>
<feature type="transmembrane region" description="Helical" evidence="7">
    <location>
        <begin position="92"/>
        <end position="111"/>
    </location>
</feature>
<feature type="transmembrane region" description="Helical" evidence="7">
    <location>
        <begin position="409"/>
        <end position="430"/>
    </location>
</feature>
<feature type="transmembrane region" description="Helical" evidence="7">
    <location>
        <begin position="321"/>
        <end position="342"/>
    </location>
</feature>
<dbReference type="Pfam" id="PF07690">
    <property type="entry name" value="MFS_1"/>
    <property type="match status" value="1"/>
</dbReference>
<dbReference type="EMBL" id="MK890661">
    <property type="protein sequence ID" value="QFR37166.1"/>
    <property type="molecule type" value="Genomic_DNA"/>
</dbReference>
<name>A0A5P8N8T6_9ASCO</name>
<proteinExistence type="inferred from homology"/>
<feature type="transmembrane region" description="Helical" evidence="7">
    <location>
        <begin position="284"/>
        <end position="309"/>
    </location>
</feature>
<evidence type="ECO:0000256" key="6">
    <source>
        <dbReference type="ARBA" id="ARBA00037968"/>
    </source>
</evidence>
<feature type="transmembrane region" description="Helical" evidence="7">
    <location>
        <begin position="442"/>
        <end position="465"/>
    </location>
</feature>
<comment type="similarity">
    <text evidence="6">Belongs to the major facilitator superfamily. Allantoate permease family.</text>
</comment>
<feature type="transmembrane region" description="Helical" evidence="7">
    <location>
        <begin position="216"/>
        <end position="236"/>
    </location>
</feature>
<dbReference type="InterPro" id="IPR036259">
    <property type="entry name" value="MFS_trans_sf"/>
</dbReference>
<feature type="transmembrane region" description="Helical" evidence="7">
    <location>
        <begin position="123"/>
        <end position="140"/>
    </location>
</feature>
<comment type="subcellular location">
    <subcellularLocation>
        <location evidence="1">Membrane</location>
        <topology evidence="1">Multi-pass membrane protein</topology>
    </subcellularLocation>
</comment>
<dbReference type="AlphaFoldDB" id="A0A5P8N8T6"/>
<evidence type="ECO:0000256" key="3">
    <source>
        <dbReference type="ARBA" id="ARBA00022692"/>
    </source>
</evidence>
<accession>A0A5P8N8T6</accession>
<dbReference type="GO" id="GO:0022857">
    <property type="term" value="F:transmembrane transporter activity"/>
    <property type="evidence" value="ECO:0007669"/>
    <property type="project" value="InterPro"/>
</dbReference>
<gene>
    <name evidence="8" type="ORF">g5102</name>
</gene>
<keyword evidence="5 7" id="KW-0472">Membrane</keyword>
<dbReference type="PANTHER" id="PTHR43791">
    <property type="entry name" value="PERMEASE-RELATED"/>
    <property type="match status" value="1"/>
</dbReference>
<evidence type="ECO:0000256" key="1">
    <source>
        <dbReference type="ARBA" id="ARBA00004141"/>
    </source>
</evidence>
<protein>
    <submittedName>
        <fullName evidence="8">MFS transporter</fullName>
    </submittedName>
</protein>
<feature type="transmembrane region" description="Helical" evidence="7">
    <location>
        <begin position="354"/>
        <end position="376"/>
    </location>
</feature>
<keyword evidence="3 7" id="KW-0812">Transmembrane</keyword>
<evidence type="ECO:0000256" key="7">
    <source>
        <dbReference type="SAM" id="Phobius"/>
    </source>
</evidence>
<feature type="transmembrane region" description="Helical" evidence="7">
    <location>
        <begin position="54"/>
        <end position="72"/>
    </location>
</feature>
<dbReference type="Gene3D" id="1.20.1250.20">
    <property type="entry name" value="MFS general substrate transporter like domains"/>
    <property type="match status" value="2"/>
</dbReference>
<evidence type="ECO:0000313" key="8">
    <source>
        <dbReference type="EMBL" id="QFR37166.1"/>
    </source>
</evidence>
<sequence>MEVQKTDQDVRIVSVTSEKLIAVDEGFHIASELQEEEFHLVPEKERRLVRKIDLYIIPMMCALMSCLLMDKSTNSYASIMGLRKDLGMSTRTYSWAGSTYYLAYLICEYPANLILQKLPLGRVLAFAVIMWGIIVCLHATSFNSTGFLVCRAALGVFESFMHPSFMIVTSQWYKKDEQFIRSAYWLGFQGFGTMVGSGIAYGIYHNQDTYSIASWKLLYIITGSITIGFGILTLWFPSSPATAWFLTEDEKKMCILRVQNNRTGLGNKQFKWNQALEALYDPCLYLYFFYMFGYGISNGALGTFGGILFDDKFEFSVGESLLLNMPGSGIDIVFPLLFAYLAKYVVKSRLAVSAFINIGNLIGLCLLAFCLNNRYAMMVGYYLNYWCTAGWACMSSMITSNVAGHSKKVVFNTLFLIGFSAGNIVGPQTYIESEAPVYSSSAYAMVGTAVMQTIAPIALYFIYFYRNKTKSNDVQDLCDDLTLSFGDITDMKNPKFQYVL</sequence>
<dbReference type="SUPFAM" id="SSF103473">
    <property type="entry name" value="MFS general substrate transporter"/>
    <property type="match status" value="1"/>
</dbReference>
<evidence type="ECO:0000256" key="2">
    <source>
        <dbReference type="ARBA" id="ARBA00022448"/>
    </source>
</evidence>
<dbReference type="PANTHER" id="PTHR43791:SF1">
    <property type="entry name" value="ALLANTOATE PERMEASE"/>
    <property type="match status" value="1"/>
</dbReference>
<feature type="transmembrane region" description="Helical" evidence="7">
    <location>
        <begin position="185"/>
        <end position="204"/>
    </location>
</feature>
<organism evidence="8">
    <name type="scientific">Cyberlindnera americana</name>
    <dbReference type="NCBI Taxonomy" id="36016"/>
    <lineage>
        <taxon>Eukaryota</taxon>
        <taxon>Fungi</taxon>
        <taxon>Dikarya</taxon>
        <taxon>Ascomycota</taxon>
        <taxon>Saccharomycotina</taxon>
        <taxon>Saccharomycetes</taxon>
        <taxon>Phaffomycetales</taxon>
        <taxon>Phaffomycetaceae</taxon>
        <taxon>Cyberlindnera</taxon>
    </lineage>
</organism>
<keyword evidence="2" id="KW-0813">Transport</keyword>